<keyword evidence="2" id="KW-1185">Reference proteome</keyword>
<organism evidence="1 2">
    <name type="scientific">Acanthoscelides obtectus</name>
    <name type="common">Bean weevil</name>
    <name type="synonym">Bruchus obtectus</name>
    <dbReference type="NCBI Taxonomy" id="200917"/>
    <lineage>
        <taxon>Eukaryota</taxon>
        <taxon>Metazoa</taxon>
        <taxon>Ecdysozoa</taxon>
        <taxon>Arthropoda</taxon>
        <taxon>Hexapoda</taxon>
        <taxon>Insecta</taxon>
        <taxon>Pterygota</taxon>
        <taxon>Neoptera</taxon>
        <taxon>Endopterygota</taxon>
        <taxon>Coleoptera</taxon>
        <taxon>Polyphaga</taxon>
        <taxon>Cucujiformia</taxon>
        <taxon>Chrysomeloidea</taxon>
        <taxon>Chrysomelidae</taxon>
        <taxon>Bruchinae</taxon>
        <taxon>Bruchini</taxon>
        <taxon>Acanthoscelides</taxon>
    </lineage>
</organism>
<dbReference type="AlphaFoldDB" id="A0A9P0VQP5"/>
<sequence>MPADYTERLIEVKSPVA</sequence>
<name>A0A9P0VQP5_ACAOB</name>
<proteinExistence type="predicted"/>
<gene>
    <name evidence="1" type="ORF">ACAOBT_LOCUS35883</name>
</gene>
<accession>A0A9P0VQP5</accession>
<evidence type="ECO:0000313" key="1">
    <source>
        <dbReference type="EMBL" id="CAH2017229.1"/>
    </source>
</evidence>
<dbReference type="OrthoDB" id="5919228at2759"/>
<dbReference type="EMBL" id="CAKOFQ010009173">
    <property type="protein sequence ID" value="CAH2017229.1"/>
    <property type="molecule type" value="Genomic_DNA"/>
</dbReference>
<protein>
    <submittedName>
        <fullName evidence="1">Uncharacterized protein</fullName>
    </submittedName>
</protein>
<comment type="caution">
    <text evidence="1">The sequence shown here is derived from an EMBL/GenBank/DDBJ whole genome shotgun (WGS) entry which is preliminary data.</text>
</comment>
<evidence type="ECO:0000313" key="2">
    <source>
        <dbReference type="Proteomes" id="UP001152888"/>
    </source>
</evidence>
<reference evidence="1" key="1">
    <citation type="submission" date="2022-03" db="EMBL/GenBank/DDBJ databases">
        <authorList>
            <person name="Sayadi A."/>
        </authorList>
    </citation>
    <scope>NUCLEOTIDE SEQUENCE</scope>
</reference>
<dbReference type="Proteomes" id="UP001152888">
    <property type="component" value="Unassembled WGS sequence"/>
</dbReference>